<reference evidence="2 3" key="1">
    <citation type="submission" date="2019-06" db="EMBL/GenBank/DDBJ databases">
        <title>Sequencing the genomes of 1000 actinobacteria strains.</title>
        <authorList>
            <person name="Klenk H.-P."/>
        </authorList>
    </citation>
    <scope>NUCLEOTIDE SEQUENCE [LARGE SCALE GENOMIC DNA]</scope>
    <source>
        <strain evidence="2 3">DSM 12335</strain>
    </source>
</reference>
<keyword evidence="3" id="KW-1185">Reference proteome</keyword>
<evidence type="ECO:0000313" key="3">
    <source>
        <dbReference type="Proteomes" id="UP000319516"/>
    </source>
</evidence>
<evidence type="ECO:0000259" key="1">
    <source>
        <dbReference type="PROSITE" id="PS50943"/>
    </source>
</evidence>
<feature type="domain" description="HTH cro/C1-type" evidence="1">
    <location>
        <begin position="28"/>
        <end position="55"/>
    </location>
</feature>
<dbReference type="SUPFAM" id="SSF47413">
    <property type="entry name" value="lambda repressor-like DNA-binding domains"/>
    <property type="match status" value="1"/>
</dbReference>
<sequence>MEQERNRREQAEIYGESLDGVFGRIGSSLGLTQAQLAGVIGMSPPMLSQLVTGRRIKIGNPAVLQRLMALQELAEQVEAGAVDSDQVSDRLAEVRSVTGQWTLTQPQSRTSEPPRGAETAVPEGIRGLLRTLASGQDLHAAVRLLSPTQPALARFLQVYGLDGPEEAAEHYRAHRKP</sequence>
<dbReference type="Proteomes" id="UP000319516">
    <property type="component" value="Unassembled WGS sequence"/>
</dbReference>
<dbReference type="CDD" id="cd00093">
    <property type="entry name" value="HTH_XRE"/>
    <property type="match status" value="1"/>
</dbReference>
<name>A0A542YN00_9MICO</name>
<evidence type="ECO:0000313" key="2">
    <source>
        <dbReference type="EMBL" id="TQL49476.1"/>
    </source>
</evidence>
<dbReference type="InterPro" id="IPR010982">
    <property type="entry name" value="Lambda_DNA-bd_dom_sf"/>
</dbReference>
<organism evidence="2 3">
    <name type="scientific">Ornithinicoccus hortensis</name>
    <dbReference type="NCBI Taxonomy" id="82346"/>
    <lineage>
        <taxon>Bacteria</taxon>
        <taxon>Bacillati</taxon>
        <taxon>Actinomycetota</taxon>
        <taxon>Actinomycetes</taxon>
        <taxon>Micrococcales</taxon>
        <taxon>Intrasporangiaceae</taxon>
        <taxon>Ornithinicoccus</taxon>
    </lineage>
</organism>
<gene>
    <name evidence="2" type="ORF">FB467_0549</name>
</gene>
<dbReference type="GO" id="GO:0003677">
    <property type="term" value="F:DNA binding"/>
    <property type="evidence" value="ECO:0007669"/>
    <property type="project" value="InterPro"/>
</dbReference>
<dbReference type="InterPro" id="IPR001387">
    <property type="entry name" value="Cro/C1-type_HTH"/>
</dbReference>
<dbReference type="EMBL" id="VFOP01000001">
    <property type="protein sequence ID" value="TQL49476.1"/>
    <property type="molecule type" value="Genomic_DNA"/>
</dbReference>
<accession>A0A542YN00</accession>
<dbReference type="Pfam" id="PF01381">
    <property type="entry name" value="HTH_3"/>
    <property type="match status" value="1"/>
</dbReference>
<dbReference type="AlphaFoldDB" id="A0A542YN00"/>
<dbReference type="OrthoDB" id="3680625at2"/>
<proteinExistence type="predicted"/>
<dbReference type="PROSITE" id="PS50943">
    <property type="entry name" value="HTH_CROC1"/>
    <property type="match status" value="1"/>
</dbReference>
<protein>
    <recommendedName>
        <fullName evidence="1">HTH cro/C1-type domain-containing protein</fullName>
    </recommendedName>
</protein>
<comment type="caution">
    <text evidence="2">The sequence shown here is derived from an EMBL/GenBank/DDBJ whole genome shotgun (WGS) entry which is preliminary data.</text>
</comment>
<dbReference type="RefSeq" id="WP_141783732.1">
    <property type="nucleotide sequence ID" value="NZ_BAAAIK010000003.1"/>
</dbReference>